<reference evidence="2 3" key="1">
    <citation type="submission" date="2018-01" db="EMBL/GenBank/DDBJ databases">
        <title>Twenty Corynebacterium bovis Genomes.</title>
        <authorList>
            <person name="Gulvik C.A."/>
        </authorList>
    </citation>
    <scope>NUCLEOTIDE SEQUENCE [LARGE SCALE GENOMIC DNA]</scope>
    <source>
        <strain evidence="2 3">F6900</strain>
    </source>
</reference>
<comment type="caution">
    <text evidence="2">The sequence shown here is derived from an EMBL/GenBank/DDBJ whole genome shotgun (WGS) entry which is preliminary data.</text>
</comment>
<evidence type="ECO:0000313" key="2">
    <source>
        <dbReference type="EMBL" id="RRO86011.1"/>
    </source>
</evidence>
<proteinExistence type="predicted"/>
<dbReference type="AlphaFoldDB" id="A0A3R8QFY5"/>
<protein>
    <submittedName>
        <fullName evidence="2">Uncharacterized protein</fullName>
    </submittedName>
</protein>
<evidence type="ECO:0000313" key="3">
    <source>
        <dbReference type="Proteomes" id="UP000276526"/>
    </source>
</evidence>
<gene>
    <name evidence="2" type="ORF">CXF48_08675</name>
</gene>
<sequence length="1140" mass="121027">MAGFGWFGRGRRARGAEGDDAPRGGAQVGDRGRGRGGAGAEPWSTPGAEDIVARWRAVAEAVSVRTYGSAVLTGRLTGVGATALAGELRDLSARALDGGHQGLAYRIDLTRLTLLVSVGDREAVGLLYRLWEAYVGNPGTFPAHHDALATGGRVSVTDSPVDGDGDPLPHLYHSVWDDLAHAAAADPSYPLEEAERLLEDGENALRHLGVSPDELTGRRVSLLTALGRIPEATRLAAARELTSDLDISPQAPVASVIRRYREVAARTDLALRAGDGDRVAELVAYAEAMPSVGDWPVCLTAATLRATAATVPAELTAQRVGRMLTFELGDPGRTAVVAGAAAYLAQAVDVDVALSLVERLLPLMLLDPDRRVVDVDALLEPVLVSAVAAGAGDVRLPRLGLPEFEGVIGRVDPTVADLHHVVTSRCDARREALDRRNGTDAHRTAPRTWPVPPLAADHVAQLRLDRIPALTTACPAGFTAESFTVPPDAARDGEPVDVDAIADADLPAALMCFRIAGDDDRAAAALARVRARALPGTWESAVLVVDRVVTSGTFDVDPVLEAVQELSGAPGGIGAGHGAGSGASAATGATGVGESTETTMWAAGDVTAGVAAQGADATAAGGRHRKPDVVDPDEWQAMLTDTTLDDHDVASAILHQMHPQAGRDRLDAGAPGATPEEAARAVAGLAGFLTLCDAVTRFPGAAATPADRAAALSDIADRWRALPEPAKPLAEVYILLCTRFPAMEGTGAGTERMVPASAETVAFAVRALPLVMRCAPRFALHRLSLIVDEPPAGQDPQLTDALTGMFTDALLGWPLGVVDLTRLDIGARWAARRHRVLDAVGITWRYLALVDRRLRLLGDTPDDDARRETLRAVQAEHAVMLSRAYGALDSTVCAAASGRKAAGLAVATGDPQIIAEARSNELKALVTAGIDNEAWDLAVELMGWGFPDQPHHEWLIAVYSVHASLNAALAGLYDPEGRWEVLWSNFSATMRSAAERYRDTSPDVATLDEINEESEKLLNELMDASLSREADEIARWRRGLVTPTAEDILRDPRATAHDREEAHRLLHWVMFSEGFTAQMLDDIDRSCRTYAETYHRAAADGNTYIADGVLRELDRLTGVYRDEPEAAAAFHRTLLALREG</sequence>
<evidence type="ECO:0000256" key="1">
    <source>
        <dbReference type="SAM" id="MobiDB-lite"/>
    </source>
</evidence>
<dbReference type="EMBL" id="PQNK01000014">
    <property type="protein sequence ID" value="RRO86011.1"/>
    <property type="molecule type" value="Genomic_DNA"/>
</dbReference>
<name>A0A3R8QFY5_9CORY</name>
<organism evidence="2 3">
    <name type="scientific">Corynebacterium bovis</name>
    <dbReference type="NCBI Taxonomy" id="36808"/>
    <lineage>
        <taxon>Bacteria</taxon>
        <taxon>Bacillati</taxon>
        <taxon>Actinomycetota</taxon>
        <taxon>Actinomycetes</taxon>
        <taxon>Mycobacteriales</taxon>
        <taxon>Corynebacteriaceae</taxon>
        <taxon>Corynebacterium</taxon>
    </lineage>
</organism>
<accession>A0A3R8QFY5</accession>
<feature type="region of interest" description="Disordered" evidence="1">
    <location>
        <begin position="1"/>
        <end position="45"/>
    </location>
</feature>
<dbReference type="Proteomes" id="UP000276526">
    <property type="component" value="Unassembled WGS sequence"/>
</dbReference>
<dbReference type="RefSeq" id="WP_125173341.1">
    <property type="nucleotide sequence ID" value="NZ_JAPJOD010000159.1"/>
</dbReference>